<evidence type="ECO:0000313" key="1">
    <source>
        <dbReference type="EMBL" id="KAI4329810.1"/>
    </source>
</evidence>
<comment type="caution">
    <text evidence="1">The sequence shown here is derived from an EMBL/GenBank/DDBJ whole genome shotgun (WGS) entry which is preliminary data.</text>
</comment>
<dbReference type="Proteomes" id="UP001057402">
    <property type="component" value="Chromosome 8"/>
</dbReference>
<name>A0ACB9N678_9MYRT</name>
<protein>
    <submittedName>
        <fullName evidence="1">Uncharacterized protein</fullName>
    </submittedName>
</protein>
<evidence type="ECO:0000313" key="2">
    <source>
        <dbReference type="Proteomes" id="UP001057402"/>
    </source>
</evidence>
<sequence>MSTHDFGGRVDLENFQRLCGLILSMLQCNDFFLGTRQISMGRDPNGDPVGVYWLQGVHMIHCVYISMWIGQMIQPDRDMFQSDHLCAKFHIDSRAICGGFVYVSDSVGRHDFDLIGKFFRNPLFDDEMALKIWNLNKIFPSARPVSLYHHLIISMIDILPSIQLPRSRLGPKGEENRGLLLLLPPDLRPRQLHARKLLLKTMKSGCIHITFPPSSFEIFTFVRMQSRSH</sequence>
<reference evidence="2" key="1">
    <citation type="journal article" date="2023" name="Front. Plant Sci.">
        <title>Chromosomal-level genome assembly of Melastoma candidum provides insights into trichome evolution.</title>
        <authorList>
            <person name="Zhong Y."/>
            <person name="Wu W."/>
            <person name="Sun C."/>
            <person name="Zou P."/>
            <person name="Liu Y."/>
            <person name="Dai S."/>
            <person name="Zhou R."/>
        </authorList>
    </citation>
    <scope>NUCLEOTIDE SEQUENCE [LARGE SCALE GENOMIC DNA]</scope>
</reference>
<dbReference type="EMBL" id="CM042887">
    <property type="protein sequence ID" value="KAI4329810.1"/>
    <property type="molecule type" value="Genomic_DNA"/>
</dbReference>
<keyword evidence="2" id="KW-1185">Reference proteome</keyword>
<gene>
    <name evidence="1" type="ORF">MLD38_028155</name>
</gene>
<accession>A0ACB9N678</accession>
<organism evidence="1 2">
    <name type="scientific">Melastoma candidum</name>
    <dbReference type="NCBI Taxonomy" id="119954"/>
    <lineage>
        <taxon>Eukaryota</taxon>
        <taxon>Viridiplantae</taxon>
        <taxon>Streptophyta</taxon>
        <taxon>Embryophyta</taxon>
        <taxon>Tracheophyta</taxon>
        <taxon>Spermatophyta</taxon>
        <taxon>Magnoliopsida</taxon>
        <taxon>eudicotyledons</taxon>
        <taxon>Gunneridae</taxon>
        <taxon>Pentapetalae</taxon>
        <taxon>rosids</taxon>
        <taxon>malvids</taxon>
        <taxon>Myrtales</taxon>
        <taxon>Melastomataceae</taxon>
        <taxon>Melastomatoideae</taxon>
        <taxon>Melastomateae</taxon>
        <taxon>Melastoma</taxon>
    </lineage>
</organism>
<proteinExistence type="predicted"/>